<evidence type="ECO:0000313" key="2">
    <source>
        <dbReference type="Proteomes" id="UP000479710"/>
    </source>
</evidence>
<comment type="caution">
    <text evidence="1">The sequence shown here is derived from an EMBL/GenBank/DDBJ whole genome shotgun (WGS) entry which is preliminary data.</text>
</comment>
<name>A0A6G1DBB1_9ORYZ</name>
<dbReference type="Proteomes" id="UP000479710">
    <property type="component" value="Unassembled WGS sequence"/>
</dbReference>
<protein>
    <submittedName>
        <fullName evidence="1">Uncharacterized protein</fullName>
    </submittedName>
</protein>
<reference evidence="1 2" key="1">
    <citation type="submission" date="2019-11" db="EMBL/GenBank/DDBJ databases">
        <title>Whole genome sequence of Oryza granulata.</title>
        <authorList>
            <person name="Li W."/>
        </authorList>
    </citation>
    <scope>NUCLEOTIDE SEQUENCE [LARGE SCALE GENOMIC DNA]</scope>
    <source>
        <strain evidence="2">cv. Menghai</strain>
        <tissue evidence="1">Leaf</tissue>
    </source>
</reference>
<dbReference type="EMBL" id="SPHZ02000006">
    <property type="protein sequence ID" value="KAF0909700.1"/>
    <property type="molecule type" value="Genomic_DNA"/>
</dbReference>
<evidence type="ECO:0000313" key="1">
    <source>
        <dbReference type="EMBL" id="KAF0909700.1"/>
    </source>
</evidence>
<organism evidence="1 2">
    <name type="scientific">Oryza meyeriana var. granulata</name>
    <dbReference type="NCBI Taxonomy" id="110450"/>
    <lineage>
        <taxon>Eukaryota</taxon>
        <taxon>Viridiplantae</taxon>
        <taxon>Streptophyta</taxon>
        <taxon>Embryophyta</taxon>
        <taxon>Tracheophyta</taxon>
        <taxon>Spermatophyta</taxon>
        <taxon>Magnoliopsida</taxon>
        <taxon>Liliopsida</taxon>
        <taxon>Poales</taxon>
        <taxon>Poaceae</taxon>
        <taxon>BOP clade</taxon>
        <taxon>Oryzoideae</taxon>
        <taxon>Oryzeae</taxon>
        <taxon>Oryzinae</taxon>
        <taxon>Oryza</taxon>
        <taxon>Oryza meyeriana</taxon>
    </lineage>
</organism>
<keyword evidence="2" id="KW-1185">Reference proteome</keyword>
<dbReference type="AlphaFoldDB" id="A0A6G1DBB1"/>
<accession>A0A6G1DBB1</accession>
<proteinExistence type="predicted"/>
<sequence>MPPCNNKPYGQQDRTCYKCGIWGKRKAKAPIEAHLVAIDSAKRADVMVPSSTSTPLNILTAAAVITHEENVTQE</sequence>
<gene>
    <name evidence="1" type="ORF">E2562_000037</name>
</gene>